<dbReference type="InterPro" id="IPR028939">
    <property type="entry name" value="P5C_Rdtase_cat_N"/>
</dbReference>
<evidence type="ECO:0000256" key="9">
    <source>
        <dbReference type="ARBA" id="ARBA00052690"/>
    </source>
</evidence>
<evidence type="ECO:0000256" key="11">
    <source>
        <dbReference type="NCBIfam" id="TIGR00112"/>
    </source>
</evidence>
<comment type="catalytic activity">
    <reaction evidence="9 10">
        <text>L-proline + NADP(+) = (S)-1-pyrroline-5-carboxylate + NADPH + 2 H(+)</text>
        <dbReference type="Rhea" id="RHEA:14109"/>
        <dbReference type="ChEBI" id="CHEBI:15378"/>
        <dbReference type="ChEBI" id="CHEBI:17388"/>
        <dbReference type="ChEBI" id="CHEBI:57783"/>
        <dbReference type="ChEBI" id="CHEBI:58349"/>
        <dbReference type="ChEBI" id="CHEBI:60039"/>
        <dbReference type="EC" id="1.5.1.2"/>
    </reaction>
</comment>
<dbReference type="InterPro" id="IPR036291">
    <property type="entry name" value="NAD(P)-bd_dom_sf"/>
</dbReference>
<evidence type="ECO:0000256" key="2">
    <source>
        <dbReference type="ARBA" id="ARBA00005525"/>
    </source>
</evidence>
<comment type="subcellular location">
    <subcellularLocation>
        <location evidence="10">Cytoplasm</location>
    </subcellularLocation>
</comment>
<comment type="function">
    <text evidence="10">Catalyzes the reduction of 1-pyrroline-5-carboxylate (PCA) to L-proline.</text>
</comment>
<evidence type="ECO:0000256" key="8">
    <source>
        <dbReference type="ARBA" id="ARBA00050547"/>
    </source>
</evidence>
<keyword evidence="13" id="KW-0812">Transmembrane</keyword>
<keyword evidence="13" id="KW-0472">Membrane</keyword>
<evidence type="ECO:0000256" key="4">
    <source>
        <dbReference type="ARBA" id="ARBA00022605"/>
    </source>
</evidence>
<comment type="caution">
    <text evidence="16">The sequence shown here is derived from an EMBL/GenBank/DDBJ whole genome shotgun (WGS) entry which is preliminary data.</text>
</comment>
<feature type="transmembrane region" description="Helical" evidence="13">
    <location>
        <begin position="16"/>
        <end position="37"/>
    </location>
</feature>
<keyword evidence="5 10" id="KW-0641">Proline biosynthesis</keyword>
<evidence type="ECO:0000256" key="13">
    <source>
        <dbReference type="SAM" id="Phobius"/>
    </source>
</evidence>
<keyword evidence="3 10" id="KW-0963">Cytoplasm</keyword>
<comment type="pathway">
    <text evidence="1 10">Amino-acid biosynthesis; L-proline biosynthesis; L-proline from L-glutamate 5-semialdehyde: step 1/1.</text>
</comment>
<dbReference type="InterPro" id="IPR008927">
    <property type="entry name" value="6-PGluconate_DH-like_C_sf"/>
</dbReference>
<dbReference type="NCBIfam" id="TIGR00112">
    <property type="entry name" value="proC"/>
    <property type="match status" value="1"/>
</dbReference>
<dbReference type="PANTHER" id="PTHR11645">
    <property type="entry name" value="PYRROLINE-5-CARBOXYLATE REDUCTASE"/>
    <property type="match status" value="1"/>
</dbReference>
<keyword evidence="13" id="KW-1133">Transmembrane helix</keyword>
<dbReference type="GO" id="GO:0004735">
    <property type="term" value="F:pyrroline-5-carboxylate reductase activity"/>
    <property type="evidence" value="ECO:0007669"/>
    <property type="project" value="UniProtKB-UniRule"/>
</dbReference>
<feature type="binding site" evidence="12">
    <location>
        <position position="67"/>
    </location>
    <ligand>
        <name>NADPH</name>
        <dbReference type="ChEBI" id="CHEBI:57783"/>
    </ligand>
</feature>
<evidence type="ECO:0000256" key="10">
    <source>
        <dbReference type="HAMAP-Rule" id="MF_01925"/>
    </source>
</evidence>
<dbReference type="PANTHER" id="PTHR11645:SF0">
    <property type="entry name" value="PYRROLINE-5-CARBOXYLATE REDUCTASE 3"/>
    <property type="match status" value="1"/>
</dbReference>
<evidence type="ECO:0000313" key="16">
    <source>
        <dbReference type="EMBL" id="EDU61959.1"/>
    </source>
</evidence>
<evidence type="ECO:0000256" key="1">
    <source>
        <dbReference type="ARBA" id="ARBA00005205"/>
    </source>
</evidence>
<evidence type="ECO:0000256" key="7">
    <source>
        <dbReference type="ARBA" id="ARBA00023002"/>
    </source>
</evidence>
<dbReference type="PIRSF" id="PIRSF000193">
    <property type="entry name" value="Pyrrol-5-carb_rd"/>
    <property type="match status" value="1"/>
</dbReference>
<sequence>MTITNHKEYNMQHRKIAFIGAGNMAHAIIAGLVSHGYPASMITVCSPTPVRREKIAEQYGVISSSDNVSAVQHADVIVLAVKPQMMEEVCQPLQHAVDFSKKLVLTIAAGIPAHRYADYLAQPLQLVRIMPNTPSLVGKGVSGLFAEESINAEDKQFAEQLMQSVGSTIWCEKEQEINNIIAITGSSPAYFFLFMESMQQEAEKLGYTPDQARQLVLNAAEGAVALSKSQGDTPFSTLREQVTSKGGTTAMALAQFYDSGLPQMVAKAMQRAITRAEEMEKLF</sequence>
<organism evidence="16 17">
    <name type="scientific">Providencia stuartii ATCC 25827</name>
    <dbReference type="NCBI Taxonomy" id="471874"/>
    <lineage>
        <taxon>Bacteria</taxon>
        <taxon>Pseudomonadati</taxon>
        <taxon>Pseudomonadota</taxon>
        <taxon>Gammaproteobacteria</taxon>
        <taxon>Enterobacterales</taxon>
        <taxon>Morganellaceae</taxon>
        <taxon>Providencia</taxon>
    </lineage>
</organism>
<evidence type="ECO:0000256" key="5">
    <source>
        <dbReference type="ARBA" id="ARBA00022650"/>
    </source>
</evidence>
<dbReference type="HAMAP" id="MF_01925">
    <property type="entry name" value="P5C_reductase"/>
    <property type="match status" value="1"/>
</dbReference>
<keyword evidence="6 10" id="KW-0521">NADP</keyword>
<comment type="catalytic activity">
    <reaction evidence="8 10">
        <text>L-proline + NAD(+) = (S)-1-pyrroline-5-carboxylate + NADH + 2 H(+)</text>
        <dbReference type="Rhea" id="RHEA:14105"/>
        <dbReference type="ChEBI" id="CHEBI:15378"/>
        <dbReference type="ChEBI" id="CHEBI:17388"/>
        <dbReference type="ChEBI" id="CHEBI:57540"/>
        <dbReference type="ChEBI" id="CHEBI:57945"/>
        <dbReference type="ChEBI" id="CHEBI:60039"/>
        <dbReference type="EC" id="1.5.1.2"/>
    </reaction>
</comment>
<evidence type="ECO:0000259" key="14">
    <source>
        <dbReference type="Pfam" id="PF03807"/>
    </source>
</evidence>
<dbReference type="InterPro" id="IPR000304">
    <property type="entry name" value="Pyrroline-COOH_reductase"/>
</dbReference>
<proteinExistence type="inferred from homology"/>
<dbReference type="GO" id="GO:0005737">
    <property type="term" value="C:cytoplasm"/>
    <property type="evidence" value="ECO:0007669"/>
    <property type="project" value="UniProtKB-SubCell"/>
</dbReference>
<dbReference type="Pfam" id="PF03807">
    <property type="entry name" value="F420_oxidored"/>
    <property type="match status" value="1"/>
</dbReference>
<evidence type="ECO:0000256" key="12">
    <source>
        <dbReference type="PIRSR" id="PIRSR000193-1"/>
    </source>
</evidence>
<gene>
    <name evidence="10 16" type="primary">proC</name>
    <name evidence="16" type="ORF">PROSTU_00050</name>
</gene>
<dbReference type="Proteomes" id="UP000004506">
    <property type="component" value="Unassembled WGS sequence"/>
</dbReference>
<dbReference type="InterPro" id="IPR029036">
    <property type="entry name" value="P5CR_dimer"/>
</dbReference>
<comment type="similarity">
    <text evidence="2 10">Belongs to the pyrroline-5-carboxylate reductase family.</text>
</comment>
<dbReference type="Gene3D" id="1.10.3730.10">
    <property type="entry name" value="ProC C-terminal domain-like"/>
    <property type="match status" value="1"/>
</dbReference>
<feature type="domain" description="Pyrroline-5-carboxylate reductase dimerisation" evidence="15">
    <location>
        <begin position="174"/>
        <end position="279"/>
    </location>
</feature>
<reference evidence="17" key="1">
    <citation type="submission" date="2008-04" db="EMBL/GenBank/DDBJ databases">
        <title>Draft genome sequence of Providencia stuartii (ATCC 25827).</title>
        <authorList>
            <person name="Sudarsanam P."/>
            <person name="Ley R."/>
            <person name="Guruge J."/>
            <person name="Turnbaugh P.J."/>
            <person name="Mahowald M."/>
            <person name="Liep D."/>
            <person name="Gordon J."/>
        </authorList>
    </citation>
    <scope>NUCLEOTIDE SEQUENCE [LARGE SCALE GENOMIC DNA]</scope>
    <source>
        <strain evidence="17">ATCC 25827</strain>
    </source>
</reference>
<dbReference type="GO" id="GO:0055129">
    <property type="term" value="P:L-proline biosynthetic process"/>
    <property type="evidence" value="ECO:0007669"/>
    <property type="project" value="UniProtKB-UniRule"/>
</dbReference>
<dbReference type="SUPFAM" id="SSF48179">
    <property type="entry name" value="6-phosphogluconate dehydrogenase C-terminal domain-like"/>
    <property type="match status" value="1"/>
</dbReference>
<feature type="domain" description="Pyrroline-5-carboxylate reductase catalytic N-terminal" evidence="14">
    <location>
        <begin position="15"/>
        <end position="110"/>
    </location>
</feature>
<accession>A0AA86Z459</accession>
<dbReference type="FunFam" id="1.10.3730.10:FF:000001">
    <property type="entry name" value="Pyrroline-5-carboxylate reductase"/>
    <property type="match status" value="1"/>
</dbReference>
<evidence type="ECO:0000256" key="6">
    <source>
        <dbReference type="ARBA" id="ARBA00022857"/>
    </source>
</evidence>
<dbReference type="Pfam" id="PF14748">
    <property type="entry name" value="P5CR_dimer"/>
    <property type="match status" value="1"/>
</dbReference>
<feature type="binding site" evidence="12">
    <location>
        <begin position="80"/>
        <end position="83"/>
    </location>
    <ligand>
        <name>NADP(+)</name>
        <dbReference type="ChEBI" id="CHEBI:58349"/>
    </ligand>
</feature>
<evidence type="ECO:0000313" key="17">
    <source>
        <dbReference type="Proteomes" id="UP000004506"/>
    </source>
</evidence>
<keyword evidence="7 10" id="KW-0560">Oxidoreductase</keyword>
<keyword evidence="4 10" id="KW-0028">Amino-acid biosynthesis</keyword>
<feature type="binding site" evidence="12">
    <location>
        <position position="46"/>
    </location>
    <ligand>
        <name>NADP(+)</name>
        <dbReference type="ChEBI" id="CHEBI:58349"/>
    </ligand>
</feature>
<evidence type="ECO:0000259" key="15">
    <source>
        <dbReference type="Pfam" id="PF14748"/>
    </source>
</evidence>
<dbReference type="SUPFAM" id="SSF51735">
    <property type="entry name" value="NAD(P)-binding Rossmann-fold domains"/>
    <property type="match status" value="1"/>
</dbReference>
<dbReference type="EC" id="1.5.1.2" evidence="10 11"/>
<reference evidence="17" key="2">
    <citation type="submission" date="2008-04" db="EMBL/GenBank/DDBJ databases">
        <title>Draft genome sequence of Providencia stuartii(ATCC 25827).</title>
        <authorList>
            <person name="Sudarsanam P."/>
            <person name="Ley R."/>
            <person name="Guruge J."/>
            <person name="Turnbaugh P.J."/>
            <person name="Mahowald M."/>
            <person name="Liep D."/>
            <person name="Gordon J."/>
        </authorList>
    </citation>
    <scope>NUCLEOTIDE SEQUENCE [LARGE SCALE GENOMIC DNA]</scope>
    <source>
        <strain evidence="17">ATCC 25827</strain>
    </source>
</reference>
<dbReference type="FunFam" id="3.40.50.720:FF:000105">
    <property type="entry name" value="Pyrroline-5-carboxylate reductase"/>
    <property type="match status" value="1"/>
</dbReference>
<reference evidence="16 17" key="3">
    <citation type="submission" date="2008-05" db="EMBL/GenBank/DDBJ databases">
        <authorList>
            <person name="Fulton L."/>
            <person name="Clifton S."/>
            <person name="Fulton B."/>
            <person name="Xu J."/>
            <person name="Minx P."/>
            <person name="Pepin K.H."/>
            <person name="Johnson M."/>
            <person name="Thiruvilangam P."/>
            <person name="Bhonagiri V."/>
            <person name="Nash W.E."/>
            <person name="Mardis E.R."/>
            <person name="Wilson R.K."/>
        </authorList>
    </citation>
    <scope>NUCLEOTIDE SEQUENCE [LARGE SCALE GENOMIC DNA]</scope>
    <source>
        <strain evidence="16 17">ATCC 25827</strain>
    </source>
</reference>
<evidence type="ECO:0000256" key="3">
    <source>
        <dbReference type="ARBA" id="ARBA00022490"/>
    </source>
</evidence>
<protein>
    <recommendedName>
        <fullName evidence="10 11">Pyrroline-5-carboxylate reductase</fullName>
        <shortName evidence="10">P5C reductase</shortName>
        <shortName evidence="10">P5CR</shortName>
        <ecNumber evidence="10 11">1.5.1.2</ecNumber>
    </recommendedName>
    <alternativeName>
        <fullName evidence="10">PCA reductase</fullName>
    </alternativeName>
</protein>
<dbReference type="EMBL" id="ABJD02000001">
    <property type="protein sequence ID" value="EDU61959.1"/>
    <property type="molecule type" value="Genomic_DNA"/>
</dbReference>
<feature type="binding site" evidence="12">
    <location>
        <begin position="19"/>
        <end position="24"/>
    </location>
    <ligand>
        <name>NADP(+)</name>
        <dbReference type="ChEBI" id="CHEBI:58349"/>
    </ligand>
</feature>
<dbReference type="Gene3D" id="3.40.50.720">
    <property type="entry name" value="NAD(P)-binding Rossmann-like Domain"/>
    <property type="match status" value="1"/>
</dbReference>
<dbReference type="AlphaFoldDB" id="A0AA86Z459"/>
<name>A0AA86Z459_PROST</name>